<sequence>MKVLKPFSSPVAHYYLGLSIISIFLSARSSALLAAEPRRSPRSSSLGLARRSINETESPHATTQTLAHPILLTSSPDSRDACQPRTLSPSLWSRLNLDEYLLQYPGGQETSLEELAVKSRLLNFDCGINKLCYAGQLCSPVYGKDWYILVAAQEWNSYMNVVYQAVGFAMTMMQGIIPSMIKDLFPDKHDDWAIAKAYLTFFSSCAKVHPTEGHLSNTKWWMQLVQGQIGLAAGEANIMDYAVIPDPVNQHDKWTYFIYELSKTQDLIQSKLTQNSEEIISSGISTEQGIYGVLKDGGFLIDHVHCQSLVNLAASQQSEMKLSIQLNLLAAIWEKQKYFILRGSDPCDGDGENGASSGKNQLSYCNPDNIMMKIVQLKTRNKITSEIHNGHLVLENYNFTAQFLTERAWRCQSNTKQFEPEVWNSSKPIKIDSECSFNLAVCDLTSPETRELREKGKSIAEICRNHLGLPI</sequence>
<accession>A0A5B0S3L5</accession>
<reference evidence="3 4" key="1">
    <citation type="submission" date="2019-05" db="EMBL/GenBank/DDBJ databases">
        <title>Emergence of the Ug99 lineage of the wheat stem rust pathogen through somatic hybridization.</title>
        <authorList>
            <person name="Li F."/>
            <person name="Upadhyaya N.M."/>
            <person name="Sperschneider J."/>
            <person name="Matny O."/>
            <person name="Nguyen-Phuc H."/>
            <person name="Mago R."/>
            <person name="Raley C."/>
            <person name="Miller M.E."/>
            <person name="Silverstein K.A.T."/>
            <person name="Henningsen E."/>
            <person name="Hirsch C.D."/>
            <person name="Visser B."/>
            <person name="Pretorius Z.A."/>
            <person name="Steffenson B.J."/>
            <person name="Schwessinger B."/>
            <person name="Dodds P.N."/>
            <person name="Figueroa M."/>
        </authorList>
    </citation>
    <scope>NUCLEOTIDE SEQUENCE [LARGE SCALE GENOMIC DNA]</scope>
    <source>
        <strain evidence="3 4">Ug99</strain>
    </source>
</reference>
<dbReference type="PANTHER" id="PTHR33339">
    <property type="entry name" value="LYSM DOMAIN-CONTAINING PROTEIN"/>
    <property type="match status" value="1"/>
</dbReference>
<dbReference type="PANTHER" id="PTHR33339:SF1">
    <property type="entry name" value="LYSM DOMAIN-CONTAINING PROTEIN"/>
    <property type="match status" value="1"/>
</dbReference>
<dbReference type="Proteomes" id="UP000325313">
    <property type="component" value="Unassembled WGS sequence"/>
</dbReference>
<protein>
    <recommendedName>
        <fullName evidence="2">DUF7872 domain-containing protein</fullName>
    </recommendedName>
</protein>
<evidence type="ECO:0000313" key="4">
    <source>
        <dbReference type="Proteomes" id="UP000325313"/>
    </source>
</evidence>
<dbReference type="Pfam" id="PF25278">
    <property type="entry name" value="DUF7872"/>
    <property type="match status" value="1"/>
</dbReference>
<feature type="domain" description="DUF7872" evidence="2">
    <location>
        <begin position="247"/>
        <end position="471"/>
    </location>
</feature>
<evidence type="ECO:0000313" key="3">
    <source>
        <dbReference type="EMBL" id="KAA1131284.1"/>
    </source>
</evidence>
<feature type="compositionally biased region" description="Low complexity" evidence="1">
    <location>
        <begin position="42"/>
        <end position="51"/>
    </location>
</feature>
<dbReference type="InterPro" id="IPR057194">
    <property type="entry name" value="DUF7872"/>
</dbReference>
<dbReference type="EMBL" id="VDEP01000104">
    <property type="protein sequence ID" value="KAA1131284.1"/>
    <property type="molecule type" value="Genomic_DNA"/>
</dbReference>
<gene>
    <name evidence="3" type="ORF">PGTUg99_029463</name>
</gene>
<evidence type="ECO:0000259" key="2">
    <source>
        <dbReference type="Pfam" id="PF25278"/>
    </source>
</evidence>
<organism evidence="3 4">
    <name type="scientific">Puccinia graminis f. sp. tritici</name>
    <dbReference type="NCBI Taxonomy" id="56615"/>
    <lineage>
        <taxon>Eukaryota</taxon>
        <taxon>Fungi</taxon>
        <taxon>Dikarya</taxon>
        <taxon>Basidiomycota</taxon>
        <taxon>Pucciniomycotina</taxon>
        <taxon>Pucciniomycetes</taxon>
        <taxon>Pucciniales</taxon>
        <taxon>Pucciniaceae</taxon>
        <taxon>Puccinia</taxon>
    </lineage>
</organism>
<dbReference type="AlphaFoldDB" id="A0A5B0S3L5"/>
<evidence type="ECO:0000256" key="1">
    <source>
        <dbReference type="SAM" id="MobiDB-lite"/>
    </source>
</evidence>
<comment type="caution">
    <text evidence="3">The sequence shown here is derived from an EMBL/GenBank/DDBJ whole genome shotgun (WGS) entry which is preliminary data.</text>
</comment>
<name>A0A5B0S3L5_PUCGR</name>
<feature type="region of interest" description="Disordered" evidence="1">
    <location>
        <begin position="41"/>
        <end position="63"/>
    </location>
</feature>
<proteinExistence type="predicted"/>